<keyword evidence="3" id="KW-0804">Transcription</keyword>
<dbReference type="InterPro" id="IPR000835">
    <property type="entry name" value="HTH_MarR-typ"/>
</dbReference>
<dbReference type="PROSITE" id="PS50995">
    <property type="entry name" value="HTH_MARR_2"/>
    <property type="match status" value="1"/>
</dbReference>
<dbReference type="SUPFAM" id="SSF46785">
    <property type="entry name" value="Winged helix' DNA-binding domain"/>
    <property type="match status" value="1"/>
</dbReference>
<dbReference type="InterPro" id="IPR023187">
    <property type="entry name" value="Tscrpt_reg_MarR-type_CS"/>
</dbReference>
<accession>A0ABP9SM48</accession>
<evidence type="ECO:0000313" key="6">
    <source>
        <dbReference type="Proteomes" id="UP001501570"/>
    </source>
</evidence>
<dbReference type="PROSITE" id="PS01117">
    <property type="entry name" value="HTH_MARR_1"/>
    <property type="match status" value="1"/>
</dbReference>
<dbReference type="Pfam" id="PF01047">
    <property type="entry name" value="MarR"/>
    <property type="match status" value="1"/>
</dbReference>
<dbReference type="Proteomes" id="UP001501570">
    <property type="component" value="Unassembled WGS sequence"/>
</dbReference>
<dbReference type="InterPro" id="IPR036388">
    <property type="entry name" value="WH-like_DNA-bd_sf"/>
</dbReference>
<dbReference type="RefSeq" id="WP_345636874.1">
    <property type="nucleotide sequence ID" value="NZ_BAABJQ010000030.1"/>
</dbReference>
<evidence type="ECO:0000313" key="5">
    <source>
        <dbReference type="EMBL" id="GAA5197538.1"/>
    </source>
</evidence>
<keyword evidence="6" id="KW-1185">Reference proteome</keyword>
<dbReference type="SMART" id="SM00347">
    <property type="entry name" value="HTH_MARR"/>
    <property type="match status" value="1"/>
</dbReference>
<protein>
    <submittedName>
        <fullName evidence="5">MarR family transcriptional regulator</fullName>
    </submittedName>
</protein>
<evidence type="ECO:0000256" key="2">
    <source>
        <dbReference type="ARBA" id="ARBA00023125"/>
    </source>
</evidence>
<proteinExistence type="predicted"/>
<dbReference type="InterPro" id="IPR036390">
    <property type="entry name" value="WH_DNA-bd_sf"/>
</dbReference>
<name>A0ABP9SM48_9ACTN</name>
<dbReference type="EMBL" id="BAABJQ010000030">
    <property type="protein sequence ID" value="GAA5197538.1"/>
    <property type="molecule type" value="Genomic_DNA"/>
</dbReference>
<evidence type="ECO:0000256" key="3">
    <source>
        <dbReference type="ARBA" id="ARBA00023163"/>
    </source>
</evidence>
<evidence type="ECO:0000256" key="1">
    <source>
        <dbReference type="ARBA" id="ARBA00023015"/>
    </source>
</evidence>
<reference evidence="6" key="1">
    <citation type="journal article" date="2019" name="Int. J. Syst. Evol. Microbiol.">
        <title>The Global Catalogue of Microorganisms (GCM) 10K type strain sequencing project: providing services to taxonomists for standard genome sequencing and annotation.</title>
        <authorList>
            <consortium name="The Broad Institute Genomics Platform"/>
            <consortium name="The Broad Institute Genome Sequencing Center for Infectious Disease"/>
            <person name="Wu L."/>
            <person name="Ma J."/>
        </authorList>
    </citation>
    <scope>NUCLEOTIDE SEQUENCE [LARGE SCALE GENOMIC DNA]</scope>
    <source>
        <strain evidence="6">JCM 18304</strain>
    </source>
</reference>
<dbReference type="PANTHER" id="PTHR39515:SF2">
    <property type="entry name" value="HTH-TYPE TRANSCRIPTIONAL REGULATOR RV0880"/>
    <property type="match status" value="1"/>
</dbReference>
<keyword evidence="2" id="KW-0238">DNA-binding</keyword>
<sequence>MEAEKDAADPVNLGQDLRLALGRVVRRVRQGHKAGELTLSEASVLSRLNRDGPATPSVLAELERVQPQAMGVTLAALERRDLVTRAGDPADGRRVVLSVTDAGRRLLMDRASASAQRMGGALAEGFTPAELRLLAEAVPLLERLADQL</sequence>
<gene>
    <name evidence="5" type="ORF">GCM10023322_69000</name>
</gene>
<dbReference type="PANTHER" id="PTHR39515">
    <property type="entry name" value="CONSERVED PROTEIN"/>
    <property type="match status" value="1"/>
</dbReference>
<feature type="domain" description="HTH marR-type" evidence="4">
    <location>
        <begin position="14"/>
        <end position="146"/>
    </location>
</feature>
<dbReference type="InterPro" id="IPR052526">
    <property type="entry name" value="HTH-type_Bedaq_tolerance"/>
</dbReference>
<evidence type="ECO:0000259" key="4">
    <source>
        <dbReference type="PROSITE" id="PS50995"/>
    </source>
</evidence>
<keyword evidence="1" id="KW-0805">Transcription regulation</keyword>
<comment type="caution">
    <text evidence="5">The sequence shown here is derived from an EMBL/GenBank/DDBJ whole genome shotgun (WGS) entry which is preliminary data.</text>
</comment>
<dbReference type="Gene3D" id="1.10.10.10">
    <property type="entry name" value="Winged helix-like DNA-binding domain superfamily/Winged helix DNA-binding domain"/>
    <property type="match status" value="1"/>
</dbReference>
<organism evidence="5 6">
    <name type="scientific">Rugosimonospora acidiphila</name>
    <dbReference type="NCBI Taxonomy" id="556531"/>
    <lineage>
        <taxon>Bacteria</taxon>
        <taxon>Bacillati</taxon>
        <taxon>Actinomycetota</taxon>
        <taxon>Actinomycetes</taxon>
        <taxon>Micromonosporales</taxon>
        <taxon>Micromonosporaceae</taxon>
        <taxon>Rugosimonospora</taxon>
    </lineage>
</organism>